<evidence type="ECO:0000256" key="2">
    <source>
        <dbReference type="ARBA" id="ARBA00022448"/>
    </source>
</evidence>
<protein>
    <submittedName>
        <fullName evidence="11">TRAP transporter small permease</fullName>
    </submittedName>
</protein>
<gene>
    <name evidence="11" type="ORF">H8716_08345</name>
</gene>
<evidence type="ECO:0000256" key="7">
    <source>
        <dbReference type="ARBA" id="ARBA00023136"/>
    </source>
</evidence>
<evidence type="ECO:0000256" key="6">
    <source>
        <dbReference type="ARBA" id="ARBA00022989"/>
    </source>
</evidence>
<comment type="subcellular location">
    <subcellularLocation>
        <location evidence="1">Cell inner membrane</location>
        <topology evidence="1">Multi-pass membrane protein</topology>
    </subcellularLocation>
</comment>
<sequence>MKKTDKKAMLLNIDVVIASVAMCALVLATFAGVIARYILSKPFGWTEEVQASLIVWVIFGAAGAAFRTGNHAAIEIFYDMFPAAIRKILNVIILAITVITICYLGYASLEYLKLFATTGRKTSVLHWSYITIYCIVPISCLWQIFNFVLTTIFGYSEQETIESITDEEFEEAKKKG</sequence>
<keyword evidence="4" id="KW-0997">Cell inner membrane</keyword>
<evidence type="ECO:0000313" key="12">
    <source>
        <dbReference type="Proteomes" id="UP000657421"/>
    </source>
</evidence>
<organism evidence="11 12">
    <name type="scientific">Jingyaoa shaoxingensis</name>
    <dbReference type="NCBI Taxonomy" id="2763671"/>
    <lineage>
        <taxon>Bacteria</taxon>
        <taxon>Bacillati</taxon>
        <taxon>Bacillota</taxon>
        <taxon>Clostridia</taxon>
        <taxon>Lachnospirales</taxon>
        <taxon>Lachnospiraceae</taxon>
        <taxon>Jingyaoa</taxon>
    </lineage>
</organism>
<keyword evidence="7 9" id="KW-0472">Membrane</keyword>
<name>A0ABR7N9M7_9FIRM</name>
<evidence type="ECO:0000256" key="3">
    <source>
        <dbReference type="ARBA" id="ARBA00022475"/>
    </source>
</evidence>
<evidence type="ECO:0000256" key="5">
    <source>
        <dbReference type="ARBA" id="ARBA00022692"/>
    </source>
</evidence>
<keyword evidence="2" id="KW-0813">Transport</keyword>
<evidence type="ECO:0000256" key="9">
    <source>
        <dbReference type="SAM" id="Phobius"/>
    </source>
</evidence>
<dbReference type="RefSeq" id="WP_249308117.1">
    <property type="nucleotide sequence ID" value="NZ_JACRSZ010000007.1"/>
</dbReference>
<accession>A0ABR7N9M7</accession>
<keyword evidence="5 9" id="KW-0812">Transmembrane</keyword>
<reference evidence="11 12" key="1">
    <citation type="submission" date="2020-08" db="EMBL/GenBank/DDBJ databases">
        <title>Genome public.</title>
        <authorList>
            <person name="Liu C."/>
            <person name="Sun Q."/>
        </authorList>
    </citation>
    <scope>NUCLEOTIDE SEQUENCE [LARGE SCALE GENOMIC DNA]</scope>
    <source>
        <strain evidence="11 12">NSJ-46</strain>
    </source>
</reference>
<evidence type="ECO:0000313" key="11">
    <source>
        <dbReference type="EMBL" id="MBC8573090.1"/>
    </source>
</evidence>
<feature type="transmembrane region" description="Helical" evidence="9">
    <location>
        <begin position="51"/>
        <end position="68"/>
    </location>
</feature>
<evidence type="ECO:0000259" key="10">
    <source>
        <dbReference type="Pfam" id="PF04290"/>
    </source>
</evidence>
<feature type="transmembrane region" description="Helical" evidence="9">
    <location>
        <begin position="88"/>
        <end position="106"/>
    </location>
</feature>
<evidence type="ECO:0000256" key="1">
    <source>
        <dbReference type="ARBA" id="ARBA00004429"/>
    </source>
</evidence>
<dbReference type="Pfam" id="PF04290">
    <property type="entry name" value="DctQ"/>
    <property type="match status" value="1"/>
</dbReference>
<feature type="transmembrane region" description="Helical" evidence="9">
    <location>
        <begin position="12"/>
        <end position="39"/>
    </location>
</feature>
<dbReference type="EMBL" id="JACRSZ010000007">
    <property type="protein sequence ID" value="MBC8573090.1"/>
    <property type="molecule type" value="Genomic_DNA"/>
</dbReference>
<dbReference type="InterPro" id="IPR007387">
    <property type="entry name" value="TRAP_DctQ"/>
</dbReference>
<feature type="domain" description="Tripartite ATP-independent periplasmic transporters DctQ component" evidence="10">
    <location>
        <begin position="25"/>
        <end position="147"/>
    </location>
</feature>
<comment type="similarity">
    <text evidence="8">Belongs to the TRAP transporter small permease family.</text>
</comment>
<comment type="caution">
    <text evidence="11">The sequence shown here is derived from an EMBL/GenBank/DDBJ whole genome shotgun (WGS) entry which is preliminary data.</text>
</comment>
<dbReference type="PANTHER" id="PTHR35011:SF2">
    <property type="entry name" value="2,3-DIKETO-L-GULONATE TRAP TRANSPORTER SMALL PERMEASE PROTEIN YIAM"/>
    <property type="match status" value="1"/>
</dbReference>
<dbReference type="InterPro" id="IPR055348">
    <property type="entry name" value="DctQ"/>
</dbReference>
<proteinExistence type="inferred from homology"/>
<feature type="transmembrane region" description="Helical" evidence="9">
    <location>
        <begin position="126"/>
        <end position="149"/>
    </location>
</feature>
<keyword evidence="3" id="KW-1003">Cell membrane</keyword>
<keyword evidence="6 9" id="KW-1133">Transmembrane helix</keyword>
<keyword evidence="12" id="KW-1185">Reference proteome</keyword>
<dbReference type="PANTHER" id="PTHR35011">
    <property type="entry name" value="2,3-DIKETO-L-GULONATE TRAP TRANSPORTER SMALL PERMEASE PROTEIN YIAM"/>
    <property type="match status" value="1"/>
</dbReference>
<evidence type="ECO:0000256" key="4">
    <source>
        <dbReference type="ARBA" id="ARBA00022519"/>
    </source>
</evidence>
<evidence type="ECO:0000256" key="8">
    <source>
        <dbReference type="ARBA" id="ARBA00038436"/>
    </source>
</evidence>
<dbReference type="Proteomes" id="UP000657421">
    <property type="component" value="Unassembled WGS sequence"/>
</dbReference>